<evidence type="ECO:0000256" key="3">
    <source>
        <dbReference type="ARBA" id="ARBA00022741"/>
    </source>
</evidence>
<dbReference type="SMART" id="SM00490">
    <property type="entry name" value="HELICc"/>
    <property type="match status" value="1"/>
</dbReference>
<dbReference type="InterPro" id="IPR000629">
    <property type="entry name" value="RNA-helicase_DEAD-box_CS"/>
</dbReference>
<dbReference type="SMART" id="SM00487">
    <property type="entry name" value="DEXDc"/>
    <property type="match status" value="1"/>
</dbReference>
<feature type="domain" description="DEAD-box RNA helicase Q" evidence="16">
    <location>
        <begin position="2"/>
        <end position="30"/>
    </location>
</feature>
<dbReference type="Pfam" id="PF00271">
    <property type="entry name" value="Helicase_C"/>
    <property type="match status" value="1"/>
</dbReference>
<evidence type="ECO:0000256" key="5">
    <source>
        <dbReference type="ARBA" id="ARBA00022806"/>
    </source>
</evidence>
<dbReference type="GO" id="GO:0016787">
    <property type="term" value="F:hydrolase activity"/>
    <property type="evidence" value="ECO:0007669"/>
    <property type="project" value="UniProtKB-KW"/>
</dbReference>
<feature type="domain" description="Helicase ATP-binding" evidence="14">
    <location>
        <begin position="33"/>
        <end position="203"/>
    </location>
</feature>
<dbReference type="GO" id="GO:0005524">
    <property type="term" value="F:ATP binding"/>
    <property type="evidence" value="ECO:0007669"/>
    <property type="project" value="UniProtKB-KW"/>
</dbReference>
<keyword evidence="18" id="KW-1185">Reference proteome</keyword>
<keyword evidence="5 12" id="KW-0347">Helicase</keyword>
<keyword evidence="2" id="KW-0963">Cytoplasm</keyword>
<dbReference type="Pfam" id="PF03880">
    <property type="entry name" value="DbpA"/>
    <property type="match status" value="1"/>
</dbReference>
<dbReference type="CDD" id="cd18787">
    <property type="entry name" value="SF2_C_DEAD"/>
    <property type="match status" value="1"/>
</dbReference>
<protein>
    <recommendedName>
        <fullName evidence="10">ATP-dependent RNA helicase CshA</fullName>
        <ecNumber evidence="1">3.6.4.13</ecNumber>
    </recommendedName>
</protein>
<comment type="similarity">
    <text evidence="8 12">Belongs to the DEAD box helicase family.</text>
</comment>
<dbReference type="InterPro" id="IPR001650">
    <property type="entry name" value="Helicase_C-like"/>
</dbReference>
<dbReference type="SUPFAM" id="SSF52540">
    <property type="entry name" value="P-loop containing nucleoside triphosphate hydrolases"/>
    <property type="match status" value="1"/>
</dbReference>
<dbReference type="InterPro" id="IPR057325">
    <property type="entry name" value="DeaD_dimer"/>
</dbReference>
<evidence type="ECO:0000256" key="7">
    <source>
        <dbReference type="ARBA" id="ARBA00023016"/>
    </source>
</evidence>
<dbReference type="InterPro" id="IPR050547">
    <property type="entry name" value="DEAD_box_RNA_helicases"/>
</dbReference>
<evidence type="ECO:0000313" key="17">
    <source>
        <dbReference type="EMBL" id="MXQ52293.1"/>
    </source>
</evidence>
<evidence type="ECO:0000256" key="12">
    <source>
        <dbReference type="RuleBase" id="RU000492"/>
    </source>
</evidence>
<dbReference type="InterPro" id="IPR005580">
    <property type="entry name" value="DbpA/CsdA_RNA-bd_dom"/>
</dbReference>
<proteinExistence type="inferred from homology"/>
<gene>
    <name evidence="17" type="ORF">GSM42_00705</name>
</gene>
<accession>A0A6I4VMN8</accession>
<evidence type="ECO:0000256" key="1">
    <source>
        <dbReference type="ARBA" id="ARBA00012552"/>
    </source>
</evidence>
<keyword evidence="6 12" id="KW-0067">ATP-binding</keyword>
<evidence type="ECO:0000259" key="15">
    <source>
        <dbReference type="PROSITE" id="PS51194"/>
    </source>
</evidence>
<reference evidence="17 18" key="1">
    <citation type="submission" date="2019-12" db="EMBL/GenBank/DDBJ databases">
        <title>Whole-genome analyses of novel actinobacteria.</title>
        <authorList>
            <person name="Sahin N."/>
            <person name="Saygin H."/>
        </authorList>
    </citation>
    <scope>NUCLEOTIDE SEQUENCE [LARGE SCALE GENOMIC DNA]</scope>
    <source>
        <strain evidence="17 18">KC615</strain>
    </source>
</reference>
<dbReference type="EC" id="3.6.4.13" evidence="1"/>
<feature type="region of interest" description="Disordered" evidence="13">
    <location>
        <begin position="514"/>
        <end position="552"/>
    </location>
</feature>
<evidence type="ECO:0000313" key="18">
    <source>
        <dbReference type="Proteomes" id="UP000430692"/>
    </source>
</evidence>
<dbReference type="GO" id="GO:0009409">
    <property type="term" value="P:response to cold"/>
    <property type="evidence" value="ECO:0007669"/>
    <property type="project" value="TreeGrafter"/>
</dbReference>
<evidence type="ECO:0000256" key="13">
    <source>
        <dbReference type="SAM" id="MobiDB-lite"/>
    </source>
</evidence>
<dbReference type="CDD" id="cd12252">
    <property type="entry name" value="RRM_DbpA"/>
    <property type="match status" value="1"/>
</dbReference>
<name>A0A6I4VMN8_9BACL</name>
<dbReference type="RefSeq" id="WP_160799333.1">
    <property type="nucleotide sequence ID" value="NZ_WUUL01000001.1"/>
</dbReference>
<dbReference type="PROSITE" id="PS51195">
    <property type="entry name" value="Q_MOTIF"/>
    <property type="match status" value="1"/>
</dbReference>
<dbReference type="InterPro" id="IPR044742">
    <property type="entry name" value="DEAD/DEAH_RhlB"/>
</dbReference>
<dbReference type="PROSITE" id="PS51194">
    <property type="entry name" value="HELICASE_CTER"/>
    <property type="match status" value="1"/>
</dbReference>
<comment type="caution">
    <text evidence="17">The sequence shown here is derived from an EMBL/GenBank/DDBJ whole genome shotgun (WGS) entry which is preliminary data.</text>
</comment>
<keyword evidence="7" id="KW-0346">Stress response</keyword>
<dbReference type="AlphaFoldDB" id="A0A6I4VMN8"/>
<evidence type="ECO:0000256" key="8">
    <source>
        <dbReference type="ARBA" id="ARBA00038437"/>
    </source>
</evidence>
<dbReference type="GO" id="GO:0003724">
    <property type="term" value="F:RNA helicase activity"/>
    <property type="evidence" value="ECO:0007669"/>
    <property type="project" value="UniProtKB-EC"/>
</dbReference>
<evidence type="ECO:0000256" key="2">
    <source>
        <dbReference type="ARBA" id="ARBA00022490"/>
    </source>
</evidence>
<dbReference type="Pfam" id="PF00270">
    <property type="entry name" value="DEAD"/>
    <property type="match status" value="1"/>
</dbReference>
<dbReference type="PANTHER" id="PTHR47963">
    <property type="entry name" value="DEAD-BOX ATP-DEPENDENT RNA HELICASE 47, MITOCHONDRIAL"/>
    <property type="match status" value="1"/>
</dbReference>
<evidence type="ECO:0000259" key="14">
    <source>
        <dbReference type="PROSITE" id="PS51192"/>
    </source>
</evidence>
<dbReference type="InterPro" id="IPR014014">
    <property type="entry name" value="RNA_helicase_DEAD_Q_motif"/>
</dbReference>
<feature type="compositionally biased region" description="Basic and acidic residues" evidence="13">
    <location>
        <begin position="531"/>
        <end position="552"/>
    </location>
</feature>
<organism evidence="17 18">
    <name type="scientific">Shimazuella alba</name>
    <dbReference type="NCBI Taxonomy" id="2690964"/>
    <lineage>
        <taxon>Bacteria</taxon>
        <taxon>Bacillati</taxon>
        <taxon>Bacillota</taxon>
        <taxon>Bacilli</taxon>
        <taxon>Bacillales</taxon>
        <taxon>Thermoactinomycetaceae</taxon>
        <taxon>Shimazuella</taxon>
    </lineage>
</organism>
<dbReference type="PROSITE" id="PS51192">
    <property type="entry name" value="HELICASE_ATP_BIND_1"/>
    <property type="match status" value="1"/>
</dbReference>
<dbReference type="GO" id="GO:0005840">
    <property type="term" value="C:ribosome"/>
    <property type="evidence" value="ECO:0007669"/>
    <property type="project" value="TreeGrafter"/>
</dbReference>
<comment type="catalytic activity">
    <reaction evidence="9">
        <text>ATP + H2O = ADP + phosphate + H(+)</text>
        <dbReference type="Rhea" id="RHEA:13065"/>
        <dbReference type="ChEBI" id="CHEBI:15377"/>
        <dbReference type="ChEBI" id="CHEBI:15378"/>
        <dbReference type="ChEBI" id="CHEBI:30616"/>
        <dbReference type="ChEBI" id="CHEBI:43474"/>
        <dbReference type="ChEBI" id="CHEBI:456216"/>
        <dbReference type="EC" id="3.6.4.13"/>
    </reaction>
</comment>
<dbReference type="InterPro" id="IPR012677">
    <property type="entry name" value="Nucleotide-bd_a/b_plait_sf"/>
</dbReference>
<dbReference type="InterPro" id="IPR014001">
    <property type="entry name" value="Helicase_ATP-bd"/>
</dbReference>
<evidence type="ECO:0000256" key="11">
    <source>
        <dbReference type="PROSITE-ProRule" id="PRU00552"/>
    </source>
</evidence>
<dbReference type="EMBL" id="WUUL01000001">
    <property type="protein sequence ID" value="MXQ52293.1"/>
    <property type="molecule type" value="Genomic_DNA"/>
</dbReference>
<evidence type="ECO:0000259" key="16">
    <source>
        <dbReference type="PROSITE" id="PS51195"/>
    </source>
</evidence>
<dbReference type="Gene3D" id="3.40.50.300">
    <property type="entry name" value="P-loop containing nucleotide triphosphate hydrolases"/>
    <property type="match status" value="2"/>
</dbReference>
<keyword evidence="4 12" id="KW-0378">Hydrolase</keyword>
<sequence length="552" mass="62174">MKRFEDFDLSSDIMKGIQDIGYEEPSPIQAECIPAVIRGEDVIGQAQTGTGKTAAFGIPVLERIDPTDNRVQSIILTPTRELAIQVSEELRRLGRPKRVKTLPIYGGQSIIRQIKALQQGVHVVIGTPGRLLDHLRRGTLKTDGVEVIVLDEADEMLDMGFIDDIETVLRFLPSQRQLLLFSATMPPAIRQLSQKYMRKPKYITINRGEVTVPMIQQVYYRVLENMKVEALCRILDSEEIELAIVFCRTKKGVDDLTEALQVRGYLAGGLHGDLQQQQRDRVMGQFRQGEIELLVATDVAARGIDVGSVTHVINYDIPQDVESYVHRIGRTGRAGRAGIALTLITPREMKQLRLIEQETGAKLVSRELPTLEEVAAKQQQSWISQIEEAIRSEADLSLFEDMIEQLADKFSPEKVAAASLYLTFFERFNKASDATYNFGETGASPGMVRFFINVGRNSNLRPQELAKAIADHAGIGLRQVGRINIYDRFSFVEVQEEIAPFVYEALQQSRINGMRVNMEPARPRTNSPRPTTRDSRDNNFNRNRRPEVNARG</sequence>
<evidence type="ECO:0000256" key="4">
    <source>
        <dbReference type="ARBA" id="ARBA00022801"/>
    </source>
</evidence>
<evidence type="ECO:0000256" key="9">
    <source>
        <dbReference type="ARBA" id="ARBA00047984"/>
    </source>
</evidence>
<dbReference type="InterPro" id="IPR027417">
    <property type="entry name" value="P-loop_NTPase"/>
</dbReference>
<dbReference type="Gene3D" id="3.30.70.330">
    <property type="match status" value="1"/>
</dbReference>
<dbReference type="InterPro" id="IPR011545">
    <property type="entry name" value="DEAD/DEAH_box_helicase_dom"/>
</dbReference>
<dbReference type="Proteomes" id="UP000430692">
    <property type="component" value="Unassembled WGS sequence"/>
</dbReference>
<dbReference type="PANTHER" id="PTHR47963:SF5">
    <property type="entry name" value="DEAD-BOX ATP-DEPENDENT RNA HELICASE CSHA"/>
    <property type="match status" value="1"/>
</dbReference>
<evidence type="ECO:0000256" key="10">
    <source>
        <dbReference type="ARBA" id="ARBA00067932"/>
    </source>
</evidence>
<keyword evidence="3 12" id="KW-0547">Nucleotide-binding</keyword>
<dbReference type="GO" id="GO:0033592">
    <property type="term" value="F:RNA strand annealing activity"/>
    <property type="evidence" value="ECO:0007669"/>
    <property type="project" value="TreeGrafter"/>
</dbReference>
<dbReference type="Pfam" id="PF25399">
    <property type="entry name" value="DeaD_dimer"/>
    <property type="match status" value="1"/>
</dbReference>
<dbReference type="PROSITE" id="PS00039">
    <property type="entry name" value="DEAD_ATP_HELICASE"/>
    <property type="match status" value="1"/>
</dbReference>
<dbReference type="GO" id="GO:0005829">
    <property type="term" value="C:cytosol"/>
    <property type="evidence" value="ECO:0007669"/>
    <property type="project" value="TreeGrafter"/>
</dbReference>
<feature type="short sequence motif" description="Q motif" evidence="11">
    <location>
        <begin position="2"/>
        <end position="30"/>
    </location>
</feature>
<feature type="domain" description="Helicase C-terminal" evidence="15">
    <location>
        <begin position="214"/>
        <end position="376"/>
    </location>
</feature>
<dbReference type="CDD" id="cd00268">
    <property type="entry name" value="DEADc"/>
    <property type="match status" value="1"/>
</dbReference>
<dbReference type="FunFam" id="3.40.50.300:FF:000108">
    <property type="entry name" value="ATP-dependent RNA helicase RhlE"/>
    <property type="match status" value="1"/>
</dbReference>
<evidence type="ECO:0000256" key="6">
    <source>
        <dbReference type="ARBA" id="ARBA00022840"/>
    </source>
</evidence>